<name>A0A1S6HKX2_9GAMM</name>
<dbReference type="PRINTS" id="PR00950">
    <property type="entry name" value="TYPE3IMSPROT"/>
</dbReference>
<evidence type="ECO:0000256" key="5">
    <source>
        <dbReference type="ARBA" id="ARBA00022989"/>
    </source>
</evidence>
<dbReference type="GO" id="GO:0009306">
    <property type="term" value="P:protein secretion"/>
    <property type="evidence" value="ECO:0007669"/>
    <property type="project" value="InterPro"/>
</dbReference>
<evidence type="ECO:0000256" key="2">
    <source>
        <dbReference type="ARBA" id="ARBA00010690"/>
    </source>
</evidence>
<dbReference type="EMBL" id="CP014782">
    <property type="protein sequence ID" value="AQS36167.1"/>
    <property type="molecule type" value="Genomic_DNA"/>
</dbReference>
<dbReference type="AlphaFoldDB" id="A0A1S6HKX2"/>
<feature type="transmembrane region" description="Helical" evidence="8">
    <location>
        <begin position="173"/>
        <end position="197"/>
    </location>
</feature>
<sequence length="349" mass="38834">MSEKTEKPTEKRLREARNRGQVIKSAEVVTGLQMAIILGYFLFEGQGLMQSLIYLITITINSIHLPLETAADQIVGTFVMIALRFLGGLTLVLLFTIIVGNVVQTGPVWASEALKPSMNKLNVINNAKQLISWKSVFELGKNLVKVIVLSLVFYYLLHRYVNSFQYLPLCGEACGLGVISTLITWLWGCFLGCYVIFGIADYAFQRYSLMKELKMSKDDTKQEYKDSEGNPEVKQKRRETQREVASGSLAANVQKATVVVRNPTHLAICLHYQVGETPLPMVLEKAEDHMALHIVALAEKAGVPIVENIPLARAIYGEVEAGNPIPESLFEPVADLLRVVMAIPYDDCD</sequence>
<dbReference type="Pfam" id="PF01312">
    <property type="entry name" value="Bac_export_2"/>
    <property type="match status" value="1"/>
</dbReference>
<keyword evidence="4 8" id="KW-0812">Transmembrane</keyword>
<keyword evidence="3" id="KW-1003">Cell membrane</keyword>
<keyword evidence="5 8" id="KW-1133">Transmembrane helix</keyword>
<evidence type="ECO:0000313" key="9">
    <source>
        <dbReference type="EMBL" id="AQS36167.1"/>
    </source>
</evidence>
<dbReference type="RefSeq" id="WP_077751492.1">
    <property type="nucleotide sequence ID" value="NZ_CP014782.1"/>
</dbReference>
<dbReference type="NCBIfam" id="TIGR01404">
    <property type="entry name" value="FlhB_rel_III"/>
    <property type="match status" value="1"/>
</dbReference>
<feature type="transmembrane region" description="Helical" evidence="8">
    <location>
        <begin position="143"/>
        <end position="161"/>
    </location>
</feature>
<accession>A0A1S6HKX2</accession>
<feature type="transmembrane region" description="Helical" evidence="8">
    <location>
        <begin position="74"/>
        <end position="99"/>
    </location>
</feature>
<dbReference type="PANTHER" id="PTHR30531">
    <property type="entry name" value="FLAGELLAR BIOSYNTHETIC PROTEIN FLHB"/>
    <property type="match status" value="1"/>
</dbReference>
<dbReference type="PANTHER" id="PTHR30531:SF6">
    <property type="entry name" value="SECRETION SYSTEM APPARATUS PROTEIN SSAU"/>
    <property type="match status" value="1"/>
</dbReference>
<dbReference type="InterPro" id="IPR006135">
    <property type="entry name" value="T3SS_substrate_exporter"/>
</dbReference>
<keyword evidence="6 8" id="KW-0472">Membrane</keyword>
<dbReference type="OrthoDB" id="9807950at2"/>
<keyword evidence="10" id="KW-1185">Reference proteome</keyword>
<protein>
    <submittedName>
        <fullName evidence="9">Type III secretion protein, YscU/HrpY family</fullName>
    </submittedName>
</protein>
<evidence type="ECO:0000256" key="4">
    <source>
        <dbReference type="ARBA" id="ARBA00022692"/>
    </source>
</evidence>
<proteinExistence type="inferred from homology"/>
<dbReference type="Gene3D" id="3.40.1690.10">
    <property type="entry name" value="secretion proteins EscU"/>
    <property type="match status" value="1"/>
</dbReference>
<feature type="region of interest" description="Disordered" evidence="7">
    <location>
        <begin position="220"/>
        <end position="239"/>
    </location>
</feature>
<evidence type="ECO:0000256" key="3">
    <source>
        <dbReference type="ARBA" id="ARBA00022475"/>
    </source>
</evidence>
<dbReference type="GO" id="GO:0005886">
    <property type="term" value="C:plasma membrane"/>
    <property type="evidence" value="ECO:0007669"/>
    <property type="project" value="UniProtKB-SubCell"/>
</dbReference>
<dbReference type="InterPro" id="IPR006307">
    <property type="entry name" value="BsaZ-like"/>
</dbReference>
<evidence type="ECO:0000256" key="8">
    <source>
        <dbReference type="SAM" id="Phobius"/>
    </source>
</evidence>
<comment type="subcellular location">
    <subcellularLocation>
        <location evidence="1">Cell membrane</location>
        <topology evidence="1">Multi-pass membrane protein</topology>
    </subcellularLocation>
</comment>
<dbReference type="InterPro" id="IPR029025">
    <property type="entry name" value="T3SS_substrate_exporter_C"/>
</dbReference>
<dbReference type="KEGG" id="spsw:Sps_00978"/>
<feature type="transmembrane region" description="Helical" evidence="8">
    <location>
        <begin position="21"/>
        <end position="42"/>
    </location>
</feature>
<gene>
    <name evidence="9" type="ORF">Sps_00978</name>
</gene>
<evidence type="ECO:0000256" key="1">
    <source>
        <dbReference type="ARBA" id="ARBA00004651"/>
    </source>
</evidence>
<evidence type="ECO:0000256" key="7">
    <source>
        <dbReference type="SAM" id="MobiDB-lite"/>
    </source>
</evidence>
<reference evidence="9 10" key="1">
    <citation type="submission" date="2016-03" db="EMBL/GenBank/DDBJ databases">
        <title>Complete genome sequence of Shewanella psychrophila WP2, a deep sea bacterium isolated from west Pacific sediment.</title>
        <authorList>
            <person name="Xu G."/>
            <person name="Jian H."/>
        </authorList>
    </citation>
    <scope>NUCLEOTIDE SEQUENCE [LARGE SCALE GENOMIC DNA]</scope>
    <source>
        <strain evidence="9 10">WP2</strain>
    </source>
</reference>
<comment type="similarity">
    <text evidence="2">Belongs to the type III secretion exporter family.</text>
</comment>
<dbReference type="NCBIfam" id="NF009364">
    <property type="entry name" value="PRK12721.1"/>
    <property type="match status" value="1"/>
</dbReference>
<dbReference type="Proteomes" id="UP000189545">
    <property type="component" value="Chromosome"/>
</dbReference>
<dbReference type="SUPFAM" id="SSF160544">
    <property type="entry name" value="EscU C-terminal domain-like"/>
    <property type="match status" value="1"/>
</dbReference>
<dbReference type="STRING" id="225848.Sps_00978"/>
<evidence type="ECO:0000313" key="10">
    <source>
        <dbReference type="Proteomes" id="UP000189545"/>
    </source>
</evidence>
<organism evidence="9 10">
    <name type="scientific">Shewanella psychrophila</name>
    <dbReference type="NCBI Taxonomy" id="225848"/>
    <lineage>
        <taxon>Bacteria</taxon>
        <taxon>Pseudomonadati</taxon>
        <taxon>Pseudomonadota</taxon>
        <taxon>Gammaproteobacteria</taxon>
        <taxon>Alteromonadales</taxon>
        <taxon>Shewanellaceae</taxon>
        <taxon>Shewanella</taxon>
    </lineage>
</organism>
<evidence type="ECO:0000256" key="6">
    <source>
        <dbReference type="ARBA" id="ARBA00023136"/>
    </source>
</evidence>